<accession>A0A1I8F766</accession>
<dbReference type="PANTHER" id="PTHR12984:SF16">
    <property type="entry name" value="BLACK MATCH, ISOFORM H"/>
    <property type="match status" value="1"/>
</dbReference>
<dbReference type="GO" id="GO:0005524">
    <property type="term" value="F:ATP binding"/>
    <property type="evidence" value="ECO:0007669"/>
    <property type="project" value="InterPro"/>
</dbReference>
<reference evidence="5" key="1">
    <citation type="submission" date="2016-11" db="UniProtKB">
        <authorList>
            <consortium name="WormBaseParasite"/>
        </authorList>
    </citation>
    <scope>IDENTIFICATION</scope>
</reference>
<name>A0A1I8F766_9PLAT</name>
<evidence type="ECO:0000256" key="2">
    <source>
        <dbReference type="SAM" id="MobiDB-lite"/>
    </source>
</evidence>
<keyword evidence="4" id="KW-1185">Reference proteome</keyword>
<dbReference type="Gene3D" id="1.10.510.10">
    <property type="entry name" value="Transferase(Phosphotransferase) domain 1"/>
    <property type="match status" value="1"/>
</dbReference>
<feature type="region of interest" description="Disordered" evidence="2">
    <location>
        <begin position="86"/>
        <end position="112"/>
    </location>
</feature>
<dbReference type="SUPFAM" id="SSF56112">
    <property type="entry name" value="Protein kinase-like (PK-like)"/>
    <property type="match status" value="1"/>
</dbReference>
<proteinExistence type="inferred from homology"/>
<dbReference type="PROSITE" id="PS50011">
    <property type="entry name" value="PROTEIN_KINASE_DOM"/>
    <property type="match status" value="1"/>
</dbReference>
<dbReference type="InterPro" id="IPR051177">
    <property type="entry name" value="CIK-Related_Protein"/>
</dbReference>
<dbReference type="AlphaFoldDB" id="A0A1I8F766"/>
<dbReference type="InterPro" id="IPR000719">
    <property type="entry name" value="Prot_kinase_dom"/>
</dbReference>
<dbReference type="InterPro" id="IPR011009">
    <property type="entry name" value="Kinase-like_dom_sf"/>
</dbReference>
<evidence type="ECO:0000313" key="4">
    <source>
        <dbReference type="Proteomes" id="UP000095280"/>
    </source>
</evidence>
<dbReference type="GO" id="GO:0004672">
    <property type="term" value="F:protein kinase activity"/>
    <property type="evidence" value="ECO:0007669"/>
    <property type="project" value="InterPro"/>
</dbReference>
<protein>
    <submittedName>
        <fullName evidence="5">Protein kinase domain-containing protein</fullName>
    </submittedName>
</protein>
<feature type="region of interest" description="Disordered" evidence="2">
    <location>
        <begin position="175"/>
        <end position="206"/>
    </location>
</feature>
<evidence type="ECO:0000259" key="3">
    <source>
        <dbReference type="PROSITE" id="PS50011"/>
    </source>
</evidence>
<dbReference type="Proteomes" id="UP000095280">
    <property type="component" value="Unplaced"/>
</dbReference>
<evidence type="ECO:0000313" key="5">
    <source>
        <dbReference type="WBParaSite" id="maker-unitig_23115-snap-gene-0.1-mRNA-1"/>
    </source>
</evidence>
<dbReference type="WBParaSite" id="maker-unitig_23115-snap-gene-0.1-mRNA-1">
    <property type="protein sequence ID" value="maker-unitig_23115-snap-gene-0.1-mRNA-1"/>
    <property type="gene ID" value="maker-unitig_23115-snap-gene-0.1"/>
</dbReference>
<feature type="domain" description="Protein kinase" evidence="3">
    <location>
        <begin position="476"/>
        <end position="731"/>
    </location>
</feature>
<sequence length="771" mass="83060">ASGLRCEPPCRLFLLFISRISEQRAAQQDAEAGGTEAQLSCQYPIRTKNIGFRELPEHQKVRENSRDCAVQARFKDRAKLLLPASADADAGEAAESRNSALRRRSGRKEIEATAGRPGLKCIRTSSHGAQKVSKPKTRARMGGGKQLGICRANKSVRPTKACWFMRPLVAAAGRAGLAQPQQSGRRRRNSMRSSAAGHDTNSNPLLRMFQTRRQTGSAGQELVWKVFEAVRADDGKGEILCPASPLVSVLLVCSLWSCVPLVLRPSGPALPLVLRPSGPLRPLWSCVPLVLLCLWSSGPASSGPASLWSCVPLVLRPSGPASCLRVPLVLRPLVCVPLVLRPWSCVPSGPASLLSCVSGPAPSGPAPWSGPSSSACVPLVLRPSGPASLWSCVPLVLRPSGPVVPLVLSLVASLWSCVLWSCVPLSCVPLVARPSGLRPSGPAKQHVLQLNTESQFIIDDSKKLGGRGTVRCELLIKELNLIGGGLAAAVRQEDRRQAAQAQAKGNCVGDSASRGSLTWSGSSTRNCCRSGIQPRTAATVWASPPSQSGAAWPIFLESATEFRRLCRPEIKESLTDLEIKHGIFQINEALKYLHCTQKVIHGNVSPCSILITKRGCWKLSGLGFVEKSSTLHMAQPDLDYLAPDLQIYGKALRPATFSRWASSFKAIFNGGVSLLDAGAVASSTTARSRSESAEGADATALCELAELVEKMLDREPRHRPSAQLLSMNKYFQDPLLLALEGLVHPARPRRLSRRRSSSVLLMQTMMREQFP</sequence>
<dbReference type="PANTHER" id="PTHR12984">
    <property type="entry name" value="SCY1-RELATED S/T PROTEIN KINASE-LIKE"/>
    <property type="match status" value="1"/>
</dbReference>
<organism evidence="4 5">
    <name type="scientific">Macrostomum lignano</name>
    <dbReference type="NCBI Taxonomy" id="282301"/>
    <lineage>
        <taxon>Eukaryota</taxon>
        <taxon>Metazoa</taxon>
        <taxon>Spiralia</taxon>
        <taxon>Lophotrochozoa</taxon>
        <taxon>Platyhelminthes</taxon>
        <taxon>Rhabditophora</taxon>
        <taxon>Macrostomorpha</taxon>
        <taxon>Macrostomida</taxon>
        <taxon>Macrostomidae</taxon>
        <taxon>Macrostomum</taxon>
    </lineage>
</organism>
<comment type="similarity">
    <text evidence="1">Belongs to the protein kinase superfamily.</text>
</comment>
<evidence type="ECO:0000256" key="1">
    <source>
        <dbReference type="ARBA" id="ARBA00038349"/>
    </source>
</evidence>